<protein>
    <submittedName>
        <fullName evidence="2">Uncharacterized protein</fullName>
    </submittedName>
</protein>
<evidence type="ECO:0000313" key="2">
    <source>
        <dbReference type="EMBL" id="GAA3508280.1"/>
    </source>
</evidence>
<reference evidence="3" key="1">
    <citation type="journal article" date="2019" name="Int. J. Syst. Evol. Microbiol.">
        <title>The Global Catalogue of Microorganisms (GCM) 10K type strain sequencing project: providing services to taxonomists for standard genome sequencing and annotation.</title>
        <authorList>
            <consortium name="The Broad Institute Genomics Platform"/>
            <consortium name="The Broad Institute Genome Sequencing Center for Infectious Disease"/>
            <person name="Wu L."/>
            <person name="Ma J."/>
        </authorList>
    </citation>
    <scope>NUCLEOTIDE SEQUENCE [LARGE SCALE GENOMIC DNA]</scope>
    <source>
        <strain evidence="3">JCM 17316</strain>
    </source>
</reference>
<dbReference type="Proteomes" id="UP001500266">
    <property type="component" value="Unassembled WGS sequence"/>
</dbReference>
<keyword evidence="3" id="KW-1185">Reference proteome</keyword>
<dbReference type="EMBL" id="BAABDO010000193">
    <property type="protein sequence ID" value="GAA3508280.1"/>
    <property type="molecule type" value="Genomic_DNA"/>
</dbReference>
<keyword evidence="1" id="KW-0812">Transmembrane</keyword>
<gene>
    <name evidence="2" type="ORF">GCM10022416_62200</name>
</gene>
<keyword evidence="1" id="KW-1133">Transmembrane helix</keyword>
<feature type="transmembrane region" description="Helical" evidence="1">
    <location>
        <begin position="74"/>
        <end position="94"/>
    </location>
</feature>
<evidence type="ECO:0000313" key="3">
    <source>
        <dbReference type="Proteomes" id="UP001500266"/>
    </source>
</evidence>
<evidence type="ECO:0000256" key="1">
    <source>
        <dbReference type="SAM" id="Phobius"/>
    </source>
</evidence>
<name>A0ABP6UHQ9_9ACTN</name>
<organism evidence="2 3">
    <name type="scientific">Actinomadura keratinilytica</name>
    <dbReference type="NCBI Taxonomy" id="547461"/>
    <lineage>
        <taxon>Bacteria</taxon>
        <taxon>Bacillati</taxon>
        <taxon>Actinomycetota</taxon>
        <taxon>Actinomycetes</taxon>
        <taxon>Streptosporangiales</taxon>
        <taxon>Thermomonosporaceae</taxon>
        <taxon>Actinomadura</taxon>
    </lineage>
</organism>
<keyword evidence="1" id="KW-0472">Membrane</keyword>
<sequence length="108" mass="12206">MPSMCPAPDPAWGDQRERLAAAAQRARDRHLTRRAVWREAGGDPARYTELMRRRLAARPERTDEAIWRDCLHRAVRLIVVHLVVAAGICLWDAWPALATLPYALGLAD</sequence>
<proteinExistence type="predicted"/>
<accession>A0ABP6UHQ9</accession>
<comment type="caution">
    <text evidence="2">The sequence shown here is derived from an EMBL/GenBank/DDBJ whole genome shotgun (WGS) entry which is preliminary data.</text>
</comment>